<dbReference type="Pfam" id="PF02518">
    <property type="entry name" value="HATPase_c"/>
    <property type="match status" value="1"/>
</dbReference>
<keyword evidence="9" id="KW-1185">Reference proteome</keyword>
<protein>
    <recommendedName>
        <fullName evidence="2">histidine kinase</fullName>
        <ecNumber evidence="2">2.7.13.3</ecNumber>
    </recommendedName>
</protein>
<dbReference type="AlphaFoldDB" id="A0A517VLS8"/>
<keyword evidence="5 8" id="KW-0418">Kinase</keyword>
<keyword evidence="3" id="KW-0808">Transferase</keyword>
<keyword evidence="6" id="KW-0067">ATP-binding</keyword>
<evidence type="ECO:0000256" key="5">
    <source>
        <dbReference type="ARBA" id="ARBA00022777"/>
    </source>
</evidence>
<dbReference type="PROSITE" id="PS50109">
    <property type="entry name" value="HIS_KIN"/>
    <property type="match status" value="1"/>
</dbReference>
<organism evidence="8 9">
    <name type="scientific">Gimesia algae</name>
    <dbReference type="NCBI Taxonomy" id="2527971"/>
    <lineage>
        <taxon>Bacteria</taxon>
        <taxon>Pseudomonadati</taxon>
        <taxon>Planctomycetota</taxon>
        <taxon>Planctomycetia</taxon>
        <taxon>Planctomycetales</taxon>
        <taxon>Planctomycetaceae</taxon>
        <taxon>Gimesia</taxon>
    </lineage>
</organism>
<dbReference type="GO" id="GO:0005524">
    <property type="term" value="F:ATP binding"/>
    <property type="evidence" value="ECO:0007669"/>
    <property type="project" value="UniProtKB-KW"/>
</dbReference>
<dbReference type="KEGG" id="gax:Pan161_55370"/>
<reference evidence="8 9" key="1">
    <citation type="submission" date="2019-02" db="EMBL/GenBank/DDBJ databases">
        <title>Deep-cultivation of Planctomycetes and their phenomic and genomic characterization uncovers novel biology.</title>
        <authorList>
            <person name="Wiegand S."/>
            <person name="Jogler M."/>
            <person name="Boedeker C."/>
            <person name="Pinto D."/>
            <person name="Vollmers J."/>
            <person name="Rivas-Marin E."/>
            <person name="Kohn T."/>
            <person name="Peeters S.H."/>
            <person name="Heuer A."/>
            <person name="Rast P."/>
            <person name="Oberbeckmann S."/>
            <person name="Bunk B."/>
            <person name="Jeske O."/>
            <person name="Meyerdierks A."/>
            <person name="Storesund J.E."/>
            <person name="Kallscheuer N."/>
            <person name="Luecker S."/>
            <person name="Lage O.M."/>
            <person name="Pohl T."/>
            <person name="Merkel B.J."/>
            <person name="Hornburger P."/>
            <person name="Mueller R.-W."/>
            <person name="Bruemmer F."/>
            <person name="Labrenz M."/>
            <person name="Spormann A.M."/>
            <person name="Op den Camp H."/>
            <person name="Overmann J."/>
            <person name="Amann R."/>
            <person name="Jetten M.S.M."/>
            <person name="Mascher T."/>
            <person name="Medema M.H."/>
            <person name="Devos D.P."/>
            <person name="Kaster A.-K."/>
            <person name="Ovreas L."/>
            <person name="Rohde M."/>
            <person name="Galperin M.Y."/>
            <person name="Jogler C."/>
        </authorList>
    </citation>
    <scope>NUCLEOTIDE SEQUENCE [LARGE SCALE GENOMIC DNA]</scope>
    <source>
        <strain evidence="8 9">Pan161</strain>
    </source>
</reference>
<dbReference type="InterPro" id="IPR036890">
    <property type="entry name" value="HATPase_C_sf"/>
</dbReference>
<dbReference type="EC" id="2.7.13.3" evidence="2"/>
<dbReference type="InterPro" id="IPR003594">
    <property type="entry name" value="HATPase_dom"/>
</dbReference>
<comment type="catalytic activity">
    <reaction evidence="1">
        <text>ATP + protein L-histidine = ADP + protein N-phospho-L-histidine.</text>
        <dbReference type="EC" id="2.7.13.3"/>
    </reaction>
</comment>
<evidence type="ECO:0000256" key="2">
    <source>
        <dbReference type="ARBA" id="ARBA00012438"/>
    </source>
</evidence>
<dbReference type="InterPro" id="IPR043836">
    <property type="entry name" value="DHp"/>
</dbReference>
<dbReference type="Proteomes" id="UP000316855">
    <property type="component" value="Chromosome"/>
</dbReference>
<dbReference type="SMART" id="SM00387">
    <property type="entry name" value="HATPase_c"/>
    <property type="match status" value="1"/>
</dbReference>
<evidence type="ECO:0000313" key="8">
    <source>
        <dbReference type="EMBL" id="QDT93850.1"/>
    </source>
</evidence>
<sequence length="982" mass="112405">MAKIKVRARTVDMLGRQQIAGIPTAISELFKNAHDAYAKNVVVDYYEYDDLFVLRDDGLGMSKDEFESNWLTLGTESKLIENASSLVDPEQKARAVLGEKGIGRLAVAALGPQVFILTRAKQIEGKNRSQKLVAAYINWDVFSLPQIDLVDVEIPIREFEGSTLPTVEDVSSMVSESAVNLETIAPDKDSKEVQRILSLMSKFDFDPQECINFLPVGPTFNASNDHGTHFYIKPADSIIKEDIALDSVEPSSTLVKMLIGFTNTMSSSRRKVPLIAEFRQHSNEGAIKELIGPNQFFTEDEARNADHQFIGRFDQYGHFKGKVRIYGQAPLDYETGWNNSSKKKTSCGPFNINFAYVQGSPSESILPSDEFALISSKLNTIGGIYIYRDGIRILPYGDSDYDFLDIEKRRTKGMGYYFFSYRRIFGAIELTKSNNQNLVEKAGREGFRENKAYREFRGILKNFFIQLAADFFREGGINSEIFDALKKEIKQKDIIKREREKKAKRKRNELAHQLETFFLHINNDFPQTSIDDLKSEIKNETTKLKRKRSDQKTEIARILKESRNMLAQIKASLRITKPQGVGLSKELAHDFKSFETEWERLENELFLPAEHEIELYISDVLNYEGQTISKSDLITLGLEGKTTEYKEIANDLITSSHDELNCLQSRVNEQSIFHFNNISESTSRVLDQASSTEFAKLTDSQIKTLQVNWDNEFRECVEPEIDKLKQLVTEISSLFLPNSPSADELTEVLEEELVELKESLASQNELLQLGMALGVIHHEFRSCVRGLRESLRKLKRWADSNQALAKLYSEIRTNFDHLDGYLTLFTPLTRRLNRKKIDISGSEINKYLQDLFSQRFDRHQIKLVASLAFRKHILFEYPSSIFPCFVNLVDNSCFWLSDRRGERNIYLDMDGEDILLSDTGPGIHKRDVERIFDLGFTRKPSGQGMGLHVCKQTFDRIGYEITLDPPQRGKGVVFRIRHRDKK</sequence>
<evidence type="ECO:0000256" key="1">
    <source>
        <dbReference type="ARBA" id="ARBA00000085"/>
    </source>
</evidence>
<name>A0A517VLS8_9PLAN</name>
<proteinExistence type="predicted"/>
<evidence type="ECO:0000256" key="3">
    <source>
        <dbReference type="ARBA" id="ARBA00022679"/>
    </source>
</evidence>
<evidence type="ECO:0000313" key="9">
    <source>
        <dbReference type="Proteomes" id="UP000316855"/>
    </source>
</evidence>
<dbReference type="EMBL" id="CP036343">
    <property type="protein sequence ID" value="QDT93850.1"/>
    <property type="molecule type" value="Genomic_DNA"/>
</dbReference>
<evidence type="ECO:0000259" key="7">
    <source>
        <dbReference type="PROSITE" id="PS50109"/>
    </source>
</evidence>
<accession>A0A517VLS8</accession>
<dbReference type="Pfam" id="PF19191">
    <property type="entry name" value="HEF_HK"/>
    <property type="match status" value="1"/>
</dbReference>
<dbReference type="PANTHER" id="PTHR44936:SF10">
    <property type="entry name" value="SENSOR PROTEIN RSTB"/>
    <property type="match status" value="1"/>
</dbReference>
<gene>
    <name evidence="8" type="ORF">Pan161_55370</name>
</gene>
<feature type="domain" description="Histidine kinase" evidence="7">
    <location>
        <begin position="775"/>
        <end position="982"/>
    </location>
</feature>
<dbReference type="InterPro" id="IPR050980">
    <property type="entry name" value="2C_sensor_his_kinase"/>
</dbReference>
<dbReference type="Pfam" id="PF13589">
    <property type="entry name" value="HATPase_c_3"/>
    <property type="match status" value="1"/>
</dbReference>
<dbReference type="InterPro" id="IPR005467">
    <property type="entry name" value="His_kinase_dom"/>
</dbReference>
<dbReference type="Gene3D" id="3.30.565.10">
    <property type="entry name" value="Histidine kinase-like ATPase, C-terminal domain"/>
    <property type="match status" value="2"/>
</dbReference>
<dbReference type="GO" id="GO:0004673">
    <property type="term" value="F:protein histidine kinase activity"/>
    <property type="evidence" value="ECO:0007669"/>
    <property type="project" value="UniProtKB-EC"/>
</dbReference>
<keyword evidence="4" id="KW-0547">Nucleotide-binding</keyword>
<dbReference type="RefSeq" id="WP_145231814.1">
    <property type="nucleotide sequence ID" value="NZ_CP036343.1"/>
</dbReference>
<dbReference type="PANTHER" id="PTHR44936">
    <property type="entry name" value="SENSOR PROTEIN CREC"/>
    <property type="match status" value="1"/>
</dbReference>
<dbReference type="OrthoDB" id="9815750at2"/>
<evidence type="ECO:0000256" key="4">
    <source>
        <dbReference type="ARBA" id="ARBA00022741"/>
    </source>
</evidence>
<dbReference type="SUPFAM" id="SSF55874">
    <property type="entry name" value="ATPase domain of HSP90 chaperone/DNA topoisomerase II/histidine kinase"/>
    <property type="match status" value="2"/>
</dbReference>
<evidence type="ECO:0000256" key="6">
    <source>
        <dbReference type="ARBA" id="ARBA00022840"/>
    </source>
</evidence>